<reference evidence="1 2" key="1">
    <citation type="submission" date="2024-09" db="EMBL/GenBank/DDBJ databases">
        <authorList>
            <person name="Sun Q."/>
            <person name="Mori K."/>
        </authorList>
    </citation>
    <scope>NUCLEOTIDE SEQUENCE [LARGE SCALE GENOMIC DNA]</scope>
    <source>
        <strain evidence="1 2">JCM 1334</strain>
    </source>
</reference>
<accession>A0ABV5Y6W9</accession>
<sequence length="346" mass="38569">MTYTNRQRLFAAAWQSIDGSDDLSRGERMDLRFNAMESEDLAEVYMDLTGFAPSAGEVTTDLWALGKKGIRAKLYGGAIRGHAGPAHPVYRSILALNDAVVTLVNRQLEKPYMAITDSVRERLGLWGLAPQPGSVILELVAPPADFGEARRPHAGLSDSPFPGLEHLETPAERSIDELFSVLTAVKEFRDQPLQLEDKLVELGADATKSLDRFAQRCSEIGVTVDLDDRTPRGAALVFKPDDAKYLHRTIKTLRLDEDLKIVEGMWRTASLERRIFDLIVEHQDGPNERLSGIVPKTLMSASADAFNKYVEVEFREYRRGGEEGSLRRVLEKITILRPGAPRAAER</sequence>
<comment type="caution">
    <text evidence="1">The sequence shown here is derived from an EMBL/GenBank/DDBJ whole genome shotgun (WGS) entry which is preliminary data.</text>
</comment>
<keyword evidence="2" id="KW-1185">Reference proteome</keyword>
<organism evidence="1 2">
    <name type="scientific">Arthrobacter ramosus</name>
    <dbReference type="NCBI Taxonomy" id="1672"/>
    <lineage>
        <taxon>Bacteria</taxon>
        <taxon>Bacillati</taxon>
        <taxon>Actinomycetota</taxon>
        <taxon>Actinomycetes</taxon>
        <taxon>Micrococcales</taxon>
        <taxon>Micrococcaceae</taxon>
        <taxon>Arthrobacter</taxon>
    </lineage>
</organism>
<gene>
    <name evidence="1" type="ORF">ACFFP1_20780</name>
</gene>
<proteinExistence type="predicted"/>
<evidence type="ECO:0000313" key="2">
    <source>
        <dbReference type="Proteomes" id="UP001589702"/>
    </source>
</evidence>
<protein>
    <submittedName>
        <fullName evidence="1">Uncharacterized protein</fullName>
    </submittedName>
</protein>
<dbReference type="EMBL" id="JBHMBC010000039">
    <property type="protein sequence ID" value="MFB9821917.1"/>
    <property type="molecule type" value="Genomic_DNA"/>
</dbReference>
<evidence type="ECO:0000313" key="1">
    <source>
        <dbReference type="EMBL" id="MFB9821917.1"/>
    </source>
</evidence>
<dbReference type="Proteomes" id="UP001589702">
    <property type="component" value="Unassembled WGS sequence"/>
</dbReference>
<name>A0ABV5Y6W9_ARTRM</name>
<dbReference type="RefSeq" id="WP_234750474.1">
    <property type="nucleotide sequence ID" value="NZ_BAAAWN010000001.1"/>
</dbReference>